<reference evidence="1" key="2">
    <citation type="journal article" date="2022" name="Microbiol. Resour. Announc.">
        <title>Metagenome Sequencing to Explore Phylogenomics of Terrestrial Cyanobacteria.</title>
        <authorList>
            <person name="Ward R.D."/>
            <person name="Stajich J.E."/>
            <person name="Johansen J.R."/>
            <person name="Huntemann M."/>
            <person name="Clum A."/>
            <person name="Foster B."/>
            <person name="Foster B."/>
            <person name="Roux S."/>
            <person name="Palaniappan K."/>
            <person name="Varghese N."/>
            <person name="Mukherjee S."/>
            <person name="Reddy T.B.K."/>
            <person name="Daum C."/>
            <person name="Copeland A."/>
            <person name="Chen I.A."/>
            <person name="Ivanova N.N."/>
            <person name="Kyrpides N.C."/>
            <person name="Shapiro N."/>
            <person name="Eloe-Fadrosh E.A."/>
            <person name="Pietrasiak N."/>
        </authorList>
    </citation>
    <scope>NUCLEOTIDE SEQUENCE</scope>
    <source>
        <strain evidence="1">JT2-VF2</strain>
    </source>
</reference>
<protein>
    <submittedName>
        <fullName evidence="1">Uncharacterized protein</fullName>
    </submittedName>
</protein>
<accession>A0A951PZB7</accession>
<name>A0A951PZB7_9NOST</name>
<dbReference type="Proteomes" id="UP000715781">
    <property type="component" value="Unassembled WGS sequence"/>
</dbReference>
<organism evidence="1 2">
    <name type="scientific">Mojavia pulchra JT2-VF2</name>
    <dbReference type="NCBI Taxonomy" id="287848"/>
    <lineage>
        <taxon>Bacteria</taxon>
        <taxon>Bacillati</taxon>
        <taxon>Cyanobacteriota</taxon>
        <taxon>Cyanophyceae</taxon>
        <taxon>Nostocales</taxon>
        <taxon>Nostocaceae</taxon>
    </lineage>
</organism>
<sequence length="170" mass="18606">MNKFLKLVTCIGVATFIPYLFTVASVKEAQAQTLYEDGFYRKDGNSVVFRLFTRNGERLSCGVASDQHLQNLGGEGRVNILSKDSSELGSGRRWVGTCDLVDGFYRVNTKGVVWWLYSRGEGTDRQLYACGIGSGAQLARLGGATQVQNLPRGAEAGAQRSWQGTCPDRI</sequence>
<dbReference type="AlphaFoldDB" id="A0A951PZB7"/>
<gene>
    <name evidence="1" type="ORF">KME32_13010</name>
</gene>
<evidence type="ECO:0000313" key="2">
    <source>
        <dbReference type="Proteomes" id="UP000715781"/>
    </source>
</evidence>
<proteinExistence type="predicted"/>
<dbReference type="EMBL" id="JAHHHN010000006">
    <property type="protein sequence ID" value="MBW4562048.1"/>
    <property type="molecule type" value="Genomic_DNA"/>
</dbReference>
<reference evidence="1" key="1">
    <citation type="submission" date="2021-05" db="EMBL/GenBank/DDBJ databases">
        <authorList>
            <person name="Pietrasiak N."/>
            <person name="Ward R."/>
            <person name="Stajich J.E."/>
            <person name="Kurbessoian T."/>
        </authorList>
    </citation>
    <scope>NUCLEOTIDE SEQUENCE</scope>
    <source>
        <strain evidence="1">JT2-VF2</strain>
    </source>
</reference>
<evidence type="ECO:0000313" key="1">
    <source>
        <dbReference type="EMBL" id="MBW4562048.1"/>
    </source>
</evidence>
<comment type="caution">
    <text evidence="1">The sequence shown here is derived from an EMBL/GenBank/DDBJ whole genome shotgun (WGS) entry which is preliminary data.</text>
</comment>